<reference evidence="6 7" key="1">
    <citation type="submission" date="2018-09" db="EMBL/GenBank/DDBJ databases">
        <authorList>
            <person name="Le Fleche-Mateos A."/>
        </authorList>
    </citation>
    <scope>NUCLEOTIDE SEQUENCE [LARGE SCALE GENOMIC DNA]</scope>
    <source>
        <strain evidence="6 7">DSM 30078</strain>
    </source>
</reference>
<dbReference type="Pfam" id="PF03466">
    <property type="entry name" value="LysR_substrate"/>
    <property type="match status" value="1"/>
</dbReference>
<dbReference type="EMBL" id="RAHG01000001">
    <property type="protein sequence ID" value="RJT15801.1"/>
    <property type="molecule type" value="Genomic_DNA"/>
</dbReference>
<dbReference type="RefSeq" id="WP_112166997.1">
    <property type="nucleotide sequence ID" value="NZ_CBCPIW010000001.1"/>
</dbReference>
<evidence type="ECO:0000313" key="6">
    <source>
        <dbReference type="EMBL" id="RJT15801.1"/>
    </source>
</evidence>
<gene>
    <name evidence="6" type="ORF">D5396_01360</name>
</gene>
<dbReference type="InterPro" id="IPR005119">
    <property type="entry name" value="LysR_subst-bd"/>
</dbReference>
<dbReference type="PANTHER" id="PTHR30118:SF15">
    <property type="entry name" value="TRANSCRIPTIONAL REGULATORY PROTEIN"/>
    <property type="match status" value="1"/>
</dbReference>
<dbReference type="PRINTS" id="PR00039">
    <property type="entry name" value="HTHLYSR"/>
</dbReference>
<dbReference type="Pfam" id="PF00126">
    <property type="entry name" value="HTH_1"/>
    <property type="match status" value="1"/>
</dbReference>
<evidence type="ECO:0000313" key="7">
    <source>
        <dbReference type="Proteomes" id="UP000284119"/>
    </source>
</evidence>
<sequence>MTIRENDFNRIDLNLLVVLVVLFRERSVSLAAEKLHLGQPAVSGALARLREMFDDPLFVRSAREMTPTPRAQALIESLLPLMESLQTTLFQSPAFDPATANHTFTLGMADWIEMWLMPDLLAQLRRIAPGLRINVVATDPFADTARLEKDDLDLALSVAKERPAWLHHQTLTTMEFRAVWHPNQLALTSPLTLDEYIRPEHLLVTYRSATTSQLDEKLAQVGLQRSVRYTSPHFSSLPFILHTTPAITTVPAGLAASWLNYYDLRVSVLPLELPAFDVSLLWHRRREKDPALQWLIGVICEQVKASEKDKKGKLKPAPL</sequence>
<feature type="domain" description="HTH lysR-type" evidence="5">
    <location>
        <begin position="11"/>
        <end position="68"/>
    </location>
</feature>
<keyword evidence="7" id="KW-1185">Reference proteome</keyword>
<dbReference type="InterPro" id="IPR036388">
    <property type="entry name" value="WH-like_DNA-bd_sf"/>
</dbReference>
<dbReference type="SUPFAM" id="SSF46785">
    <property type="entry name" value="Winged helix' DNA-binding domain"/>
    <property type="match status" value="1"/>
</dbReference>
<organism evidence="6 7">
    <name type="scientific">Rahnella inusitata</name>
    <dbReference type="NCBI Taxonomy" id="58169"/>
    <lineage>
        <taxon>Bacteria</taxon>
        <taxon>Pseudomonadati</taxon>
        <taxon>Pseudomonadota</taxon>
        <taxon>Gammaproteobacteria</taxon>
        <taxon>Enterobacterales</taxon>
        <taxon>Yersiniaceae</taxon>
        <taxon>Rahnella</taxon>
    </lineage>
</organism>
<evidence type="ECO:0000256" key="3">
    <source>
        <dbReference type="ARBA" id="ARBA00023125"/>
    </source>
</evidence>
<name>A0ABX9P645_9GAMM</name>
<dbReference type="InterPro" id="IPR036390">
    <property type="entry name" value="WH_DNA-bd_sf"/>
</dbReference>
<dbReference type="InterPro" id="IPR000847">
    <property type="entry name" value="LysR_HTH_N"/>
</dbReference>
<dbReference type="Gene3D" id="3.40.190.10">
    <property type="entry name" value="Periplasmic binding protein-like II"/>
    <property type="match status" value="2"/>
</dbReference>
<comment type="similarity">
    <text evidence="1">Belongs to the LysR transcriptional regulatory family.</text>
</comment>
<evidence type="ECO:0000256" key="1">
    <source>
        <dbReference type="ARBA" id="ARBA00009437"/>
    </source>
</evidence>
<dbReference type="SUPFAM" id="SSF53850">
    <property type="entry name" value="Periplasmic binding protein-like II"/>
    <property type="match status" value="1"/>
</dbReference>
<keyword evidence="4" id="KW-0804">Transcription</keyword>
<protein>
    <submittedName>
        <fullName evidence="6">LysR family transcriptional regulator</fullName>
    </submittedName>
</protein>
<evidence type="ECO:0000259" key="5">
    <source>
        <dbReference type="PROSITE" id="PS50931"/>
    </source>
</evidence>
<dbReference type="PANTHER" id="PTHR30118">
    <property type="entry name" value="HTH-TYPE TRANSCRIPTIONAL REGULATOR LEUO-RELATED"/>
    <property type="match status" value="1"/>
</dbReference>
<comment type="caution">
    <text evidence="6">The sequence shown here is derived from an EMBL/GenBank/DDBJ whole genome shotgun (WGS) entry which is preliminary data.</text>
</comment>
<accession>A0ABX9P645</accession>
<dbReference type="InterPro" id="IPR050389">
    <property type="entry name" value="LysR-type_TF"/>
</dbReference>
<dbReference type="Gene3D" id="1.10.10.10">
    <property type="entry name" value="Winged helix-like DNA-binding domain superfamily/Winged helix DNA-binding domain"/>
    <property type="match status" value="1"/>
</dbReference>
<keyword evidence="3" id="KW-0238">DNA-binding</keyword>
<evidence type="ECO:0000256" key="2">
    <source>
        <dbReference type="ARBA" id="ARBA00023015"/>
    </source>
</evidence>
<dbReference type="CDD" id="cd08464">
    <property type="entry name" value="PBP2_DntR_like_2"/>
    <property type="match status" value="1"/>
</dbReference>
<dbReference type="PROSITE" id="PS50931">
    <property type="entry name" value="HTH_LYSR"/>
    <property type="match status" value="1"/>
</dbReference>
<proteinExistence type="inferred from homology"/>
<evidence type="ECO:0000256" key="4">
    <source>
        <dbReference type="ARBA" id="ARBA00023163"/>
    </source>
</evidence>
<dbReference type="Proteomes" id="UP000284119">
    <property type="component" value="Unassembled WGS sequence"/>
</dbReference>
<keyword evidence="2" id="KW-0805">Transcription regulation</keyword>